<evidence type="ECO:0000313" key="3">
    <source>
        <dbReference type="Proteomes" id="UP000252085"/>
    </source>
</evidence>
<comment type="caution">
    <text evidence="2">The sequence shown here is derived from an EMBL/GenBank/DDBJ whole genome shotgun (WGS) entry which is preliminary data.</text>
</comment>
<organism evidence="2 3">
    <name type="scientific">Nostoc punctiforme NIES-2108</name>
    <dbReference type="NCBI Taxonomy" id="1356359"/>
    <lineage>
        <taxon>Bacteria</taxon>
        <taxon>Bacillati</taxon>
        <taxon>Cyanobacteriota</taxon>
        <taxon>Cyanophyceae</taxon>
        <taxon>Nostocales</taxon>
        <taxon>Nostocaceae</taxon>
        <taxon>Nostoc</taxon>
    </lineage>
</organism>
<accession>A0A367RHN8</accession>
<reference evidence="2 3" key="1">
    <citation type="submission" date="2016-04" db="EMBL/GenBank/DDBJ databases">
        <authorList>
            <person name="Evans L.H."/>
            <person name="Alamgir A."/>
            <person name="Owens N."/>
            <person name="Weber N.D."/>
            <person name="Virtaneva K."/>
            <person name="Barbian K."/>
            <person name="Babar A."/>
            <person name="Rosenke K."/>
        </authorList>
    </citation>
    <scope>NUCLEOTIDE SEQUENCE [LARGE SCALE GENOMIC DNA]</scope>
    <source>
        <strain evidence="2">NIES-2108</strain>
    </source>
</reference>
<dbReference type="AlphaFoldDB" id="A0A367RHN8"/>
<evidence type="ECO:0000313" key="2">
    <source>
        <dbReference type="EMBL" id="RCJ35233.1"/>
    </source>
</evidence>
<sequence length="151" mass="16286">MSVKIIQSKCGLVLTCLLGQITLLAAPVQAGVEGKSYDVNVNSSQGDNFTACFEFNANGSSLRFVGLDATYSRTNLGRDQRNWQAVTNPNSEESIALSGQVRGDFVPDRRISGNAINSKGTTYTFNGTLLSEPTCPIEIESEIGPENPFFK</sequence>
<name>A0A367RHN8_NOSPU</name>
<gene>
    <name evidence="2" type="ORF">A6769_19300</name>
</gene>
<feature type="chain" id="PRO_5016925868" evidence="1">
    <location>
        <begin position="26"/>
        <end position="151"/>
    </location>
</feature>
<evidence type="ECO:0000256" key="1">
    <source>
        <dbReference type="SAM" id="SignalP"/>
    </source>
</evidence>
<proteinExistence type="predicted"/>
<protein>
    <submittedName>
        <fullName evidence="2">Uncharacterized protein</fullName>
    </submittedName>
</protein>
<keyword evidence="1" id="KW-0732">Signal</keyword>
<dbReference type="Proteomes" id="UP000252085">
    <property type="component" value="Unassembled WGS sequence"/>
</dbReference>
<dbReference type="EMBL" id="LXQE01000152">
    <property type="protein sequence ID" value="RCJ35233.1"/>
    <property type="molecule type" value="Genomic_DNA"/>
</dbReference>
<feature type="signal peptide" evidence="1">
    <location>
        <begin position="1"/>
        <end position="25"/>
    </location>
</feature>